<evidence type="ECO:0000313" key="2">
    <source>
        <dbReference type="EMBL" id="QDS73871.1"/>
    </source>
</evidence>
<evidence type="ECO:0000256" key="1">
    <source>
        <dbReference type="SAM" id="MobiDB-lite"/>
    </source>
</evidence>
<feature type="region of interest" description="Disordered" evidence="1">
    <location>
        <begin position="165"/>
        <end position="195"/>
    </location>
</feature>
<keyword evidence="3" id="KW-1185">Reference proteome</keyword>
<feature type="region of interest" description="Disordered" evidence="1">
    <location>
        <begin position="1"/>
        <end position="151"/>
    </location>
</feature>
<dbReference type="EMBL" id="CP042194">
    <property type="protein sequence ID" value="QDS73871.1"/>
    <property type="molecule type" value="Genomic_DNA"/>
</dbReference>
<reference evidence="2 3" key="1">
    <citation type="submission" date="2019-07" db="EMBL/GenBank/DDBJ databases">
        <title>Finished genome of Venturia effusa.</title>
        <authorList>
            <person name="Young C.A."/>
            <person name="Cox M.P."/>
            <person name="Ganley A.R.D."/>
            <person name="David W.J."/>
        </authorList>
    </citation>
    <scope>NUCLEOTIDE SEQUENCE [LARGE SCALE GENOMIC DNA]</scope>
    <source>
        <strain evidence="3">albino</strain>
    </source>
</reference>
<organism evidence="2 3">
    <name type="scientific">Venturia effusa</name>
    <dbReference type="NCBI Taxonomy" id="50376"/>
    <lineage>
        <taxon>Eukaryota</taxon>
        <taxon>Fungi</taxon>
        <taxon>Dikarya</taxon>
        <taxon>Ascomycota</taxon>
        <taxon>Pezizomycotina</taxon>
        <taxon>Dothideomycetes</taxon>
        <taxon>Pleosporomycetidae</taxon>
        <taxon>Venturiales</taxon>
        <taxon>Venturiaceae</taxon>
        <taxon>Venturia</taxon>
    </lineage>
</organism>
<evidence type="ECO:0000313" key="3">
    <source>
        <dbReference type="Proteomes" id="UP000316270"/>
    </source>
</evidence>
<dbReference type="OrthoDB" id="5345625at2759"/>
<dbReference type="AlphaFoldDB" id="A0A517LE04"/>
<feature type="compositionally biased region" description="Polar residues" evidence="1">
    <location>
        <begin position="45"/>
        <end position="54"/>
    </location>
</feature>
<protein>
    <submittedName>
        <fullName evidence="2">Uncharacterized protein</fullName>
    </submittedName>
</protein>
<sequence>MVSSSSLQPSPRRVLGDVTNSVKNAPGRHNAVAKDMGKAALTGSPLKQKQSITPARNIASKDENIQPPSGSSRKRQFEELDAEDDADAKRRSPYRMMEMGSATQLKAARPPTITIMPLPDDTSSTSEDVDEESPSRPRADSQDASDAEAIAEPIYESFSSFINYDEASTPGKSARASLEPKEPEPAPTVRGSHNM</sequence>
<accession>A0A517LE04</accession>
<dbReference type="Proteomes" id="UP000316270">
    <property type="component" value="Chromosome 10"/>
</dbReference>
<name>A0A517LE04_9PEZI</name>
<proteinExistence type="predicted"/>
<gene>
    <name evidence="2" type="ORF">FKW77_006933</name>
</gene>